<evidence type="ECO:0000313" key="2">
    <source>
        <dbReference type="EMBL" id="PTQ43214.1"/>
    </source>
</evidence>
<accession>A0A2R6XAT4</accession>
<gene>
    <name evidence="1" type="ORF">MARPO_0026s0086</name>
    <name evidence="2" type="ORF">MARPO_0026s0087</name>
</gene>
<evidence type="ECO:0000313" key="1">
    <source>
        <dbReference type="EMBL" id="PTQ43213.1"/>
    </source>
</evidence>
<dbReference type="Proteomes" id="UP000244005">
    <property type="component" value="Unassembled WGS sequence"/>
</dbReference>
<dbReference type="EMBL" id="KZ772698">
    <property type="protein sequence ID" value="PTQ43213.1"/>
    <property type="molecule type" value="Genomic_DNA"/>
</dbReference>
<evidence type="ECO:0000313" key="3">
    <source>
        <dbReference type="Proteomes" id="UP000244005"/>
    </source>
</evidence>
<name>A0A2R6XAT4_MARPO</name>
<reference evidence="2" key="2">
    <citation type="submission" date="2017-12" db="EMBL/GenBank/DDBJ databases">
        <title>WGS assembly of Marchantia polymorpha.</title>
        <authorList>
            <person name="Bowman J.L."/>
            <person name="Kohchi T."/>
            <person name="Yamato K.T."/>
            <person name="Jenkins J."/>
            <person name="Shu S."/>
            <person name="Ishizaki K."/>
            <person name="Yamaoka S."/>
            <person name="Nishihama R."/>
            <person name="Nakamura Y."/>
            <person name="Berger F."/>
            <person name="Adam C."/>
            <person name="Aki S.S."/>
            <person name="Althoff F."/>
            <person name="Araki T."/>
            <person name="Arteaga-Vazquez M.A."/>
            <person name="Balasubrmanian S."/>
            <person name="Bauer D."/>
            <person name="Boehm C.R."/>
            <person name="Briginshaw L."/>
            <person name="Caballero-Perez J."/>
            <person name="Catarino B."/>
            <person name="Chen F."/>
            <person name="Chiyoda S."/>
            <person name="Chovatia M."/>
            <person name="Davies K.M."/>
            <person name="Delmans M."/>
            <person name="Demura T."/>
            <person name="Dierschke T."/>
            <person name="Dolan L."/>
            <person name="Dorantes-Acosta A.E."/>
            <person name="Eklund D.M."/>
            <person name="Florent S.N."/>
            <person name="Flores-Sandoval E."/>
            <person name="Fujiyama A."/>
            <person name="Fukuzawa H."/>
            <person name="Galik B."/>
            <person name="Grimanelli D."/>
            <person name="Grimwood J."/>
            <person name="Grossniklaus U."/>
            <person name="Hamada T."/>
            <person name="Haseloff J."/>
            <person name="Hetherington A.J."/>
            <person name="Higo A."/>
            <person name="Hirakawa Y."/>
            <person name="Hundley H.N."/>
            <person name="Ikeda Y."/>
            <person name="Inoue K."/>
            <person name="Inoue S."/>
            <person name="Ishida S."/>
            <person name="Jia Q."/>
            <person name="Kakita M."/>
            <person name="Kanazawa T."/>
            <person name="Kawai Y."/>
            <person name="Kawashima T."/>
            <person name="Kennedy M."/>
            <person name="Kinose K."/>
            <person name="Kinoshita T."/>
            <person name="Kohara Y."/>
            <person name="Koide E."/>
            <person name="Komatsu K."/>
            <person name="Kopischke S."/>
            <person name="Kubo M."/>
            <person name="Kyozuka J."/>
            <person name="Lagercrantz U."/>
            <person name="Lin S.S."/>
            <person name="Lindquist E."/>
            <person name="Lipzen A.M."/>
            <person name="Lu C."/>
            <person name="Luna E.D."/>
            <person name="Martienssen R.A."/>
            <person name="Minamino N."/>
            <person name="Mizutani M."/>
            <person name="Mizutani M."/>
            <person name="Mochizuki N."/>
            <person name="Monte I."/>
            <person name="Mosher R."/>
            <person name="Nagasaki H."/>
            <person name="Nakagami H."/>
            <person name="Naramoto S."/>
            <person name="Nishitani K."/>
            <person name="Ohtani M."/>
            <person name="Okamoto T."/>
            <person name="Okumura M."/>
            <person name="Phillips J."/>
            <person name="Pollak B."/>
            <person name="Reinders A."/>
            <person name="Roevekamp M."/>
            <person name="Sano R."/>
            <person name="Sawa S."/>
            <person name="Schmid M.W."/>
            <person name="Shirakawa M."/>
            <person name="Solano R."/>
            <person name="Spunde A."/>
            <person name="Suetsugu N."/>
            <person name="Sugano S."/>
            <person name="Sugiyama A."/>
            <person name="Sun R."/>
            <person name="Suzuki Y."/>
            <person name="Takenaka M."/>
            <person name="Takezawa D."/>
            <person name="Tomogane H."/>
            <person name="Tsuzuki M."/>
            <person name="Ueda T."/>
            <person name="Umeda M."/>
            <person name="Ward J.M."/>
            <person name="Watanabe Y."/>
            <person name="Yazaki K."/>
            <person name="Yokoyama R."/>
            <person name="Yoshitake Y."/>
            <person name="Yotsui I."/>
            <person name="Zachgo S."/>
            <person name="Schmutz J."/>
        </authorList>
    </citation>
    <scope>NUCLEOTIDE SEQUENCE [LARGE SCALE GENOMIC DNA]</scope>
    <source>
        <strain evidence="2">Tak-1</strain>
    </source>
</reference>
<dbReference type="AlphaFoldDB" id="A0A2R6XAT4"/>
<reference evidence="3" key="1">
    <citation type="journal article" date="2017" name="Cell">
        <title>Insights into land plant evolution garnered from the Marchantia polymorpha genome.</title>
        <authorList>
            <person name="Bowman J.L."/>
            <person name="Kohchi T."/>
            <person name="Yamato K.T."/>
            <person name="Jenkins J."/>
            <person name="Shu S."/>
            <person name="Ishizaki K."/>
            <person name="Yamaoka S."/>
            <person name="Nishihama R."/>
            <person name="Nakamura Y."/>
            <person name="Berger F."/>
            <person name="Adam C."/>
            <person name="Aki S.S."/>
            <person name="Althoff F."/>
            <person name="Araki T."/>
            <person name="Arteaga-Vazquez M.A."/>
            <person name="Balasubrmanian S."/>
            <person name="Barry K."/>
            <person name="Bauer D."/>
            <person name="Boehm C.R."/>
            <person name="Briginshaw L."/>
            <person name="Caballero-Perez J."/>
            <person name="Catarino B."/>
            <person name="Chen F."/>
            <person name="Chiyoda S."/>
            <person name="Chovatia M."/>
            <person name="Davies K.M."/>
            <person name="Delmans M."/>
            <person name="Demura T."/>
            <person name="Dierschke T."/>
            <person name="Dolan L."/>
            <person name="Dorantes-Acosta A.E."/>
            <person name="Eklund D.M."/>
            <person name="Florent S.N."/>
            <person name="Flores-Sandoval E."/>
            <person name="Fujiyama A."/>
            <person name="Fukuzawa H."/>
            <person name="Galik B."/>
            <person name="Grimanelli D."/>
            <person name="Grimwood J."/>
            <person name="Grossniklaus U."/>
            <person name="Hamada T."/>
            <person name="Haseloff J."/>
            <person name="Hetherington A.J."/>
            <person name="Higo A."/>
            <person name="Hirakawa Y."/>
            <person name="Hundley H.N."/>
            <person name="Ikeda Y."/>
            <person name="Inoue K."/>
            <person name="Inoue S.I."/>
            <person name="Ishida S."/>
            <person name="Jia Q."/>
            <person name="Kakita M."/>
            <person name="Kanazawa T."/>
            <person name="Kawai Y."/>
            <person name="Kawashima T."/>
            <person name="Kennedy M."/>
            <person name="Kinose K."/>
            <person name="Kinoshita T."/>
            <person name="Kohara Y."/>
            <person name="Koide E."/>
            <person name="Komatsu K."/>
            <person name="Kopischke S."/>
            <person name="Kubo M."/>
            <person name="Kyozuka J."/>
            <person name="Lagercrantz U."/>
            <person name="Lin S.S."/>
            <person name="Lindquist E."/>
            <person name="Lipzen A.M."/>
            <person name="Lu C.W."/>
            <person name="De Luna E."/>
            <person name="Martienssen R.A."/>
            <person name="Minamino N."/>
            <person name="Mizutani M."/>
            <person name="Mizutani M."/>
            <person name="Mochizuki N."/>
            <person name="Monte I."/>
            <person name="Mosher R."/>
            <person name="Nagasaki H."/>
            <person name="Nakagami H."/>
            <person name="Naramoto S."/>
            <person name="Nishitani K."/>
            <person name="Ohtani M."/>
            <person name="Okamoto T."/>
            <person name="Okumura M."/>
            <person name="Phillips J."/>
            <person name="Pollak B."/>
            <person name="Reinders A."/>
            <person name="Rovekamp M."/>
            <person name="Sano R."/>
            <person name="Sawa S."/>
            <person name="Schmid M.W."/>
            <person name="Shirakawa M."/>
            <person name="Solano R."/>
            <person name="Spunde A."/>
            <person name="Suetsugu N."/>
            <person name="Sugano S."/>
            <person name="Sugiyama A."/>
            <person name="Sun R."/>
            <person name="Suzuki Y."/>
            <person name="Takenaka M."/>
            <person name="Takezawa D."/>
            <person name="Tomogane H."/>
            <person name="Tsuzuki M."/>
            <person name="Ueda T."/>
            <person name="Umeda M."/>
            <person name="Ward J.M."/>
            <person name="Watanabe Y."/>
            <person name="Yazaki K."/>
            <person name="Yokoyama R."/>
            <person name="Yoshitake Y."/>
            <person name="Yotsui I."/>
            <person name="Zachgo S."/>
            <person name="Schmutz J."/>
        </authorList>
    </citation>
    <scope>NUCLEOTIDE SEQUENCE [LARGE SCALE GENOMIC DNA]</scope>
    <source>
        <strain evidence="3">Tak-1</strain>
    </source>
</reference>
<sequence>MHSFLSGRSFLSGSVATHERIRLPSYSRAEALSGSGRRCSSGQADSQCIGSGAGTGTGNQKEKIKAGVMGIHTVDLRLDGFPAQYGAHGCPIASSLLAFQDGLPGVGSAVTTMPARMAVCLLI</sequence>
<proteinExistence type="predicted"/>
<organism evidence="2 3">
    <name type="scientific">Marchantia polymorpha</name>
    <name type="common">Common liverwort</name>
    <name type="synonym">Marchantia aquatica</name>
    <dbReference type="NCBI Taxonomy" id="3197"/>
    <lineage>
        <taxon>Eukaryota</taxon>
        <taxon>Viridiplantae</taxon>
        <taxon>Streptophyta</taxon>
        <taxon>Embryophyta</taxon>
        <taxon>Marchantiophyta</taxon>
        <taxon>Marchantiopsida</taxon>
        <taxon>Marchantiidae</taxon>
        <taxon>Marchantiales</taxon>
        <taxon>Marchantiaceae</taxon>
        <taxon>Marchantia</taxon>
    </lineage>
</organism>
<keyword evidence="3" id="KW-1185">Reference proteome</keyword>
<dbReference type="EMBL" id="KZ772698">
    <property type="protein sequence ID" value="PTQ43214.1"/>
    <property type="molecule type" value="Genomic_DNA"/>
</dbReference>
<protein>
    <submittedName>
        <fullName evidence="2">Uncharacterized protein</fullName>
    </submittedName>
</protein>
<dbReference type="Gramene" id="Mp2g12850.1">
    <property type="protein sequence ID" value="Mp2g12850.1.cds1"/>
    <property type="gene ID" value="Mp2g12850"/>
</dbReference>